<evidence type="ECO:0000313" key="3">
    <source>
        <dbReference type="Proteomes" id="UP000091846"/>
    </source>
</evidence>
<dbReference type="NCBIfam" id="TIGR01460">
    <property type="entry name" value="HAD-SF-IIA"/>
    <property type="match status" value="1"/>
</dbReference>
<evidence type="ECO:0000259" key="1">
    <source>
        <dbReference type="Pfam" id="PF18407"/>
    </source>
</evidence>
<gene>
    <name evidence="2" type="ORF">A5708_10310</name>
</gene>
<dbReference type="GO" id="GO:0005737">
    <property type="term" value="C:cytoplasm"/>
    <property type="evidence" value="ECO:0007669"/>
    <property type="project" value="TreeGrafter"/>
</dbReference>
<dbReference type="RefSeq" id="WP_065031109.1">
    <property type="nucleotide sequence ID" value="NZ_LZKI01000190.1"/>
</dbReference>
<dbReference type="AlphaFoldDB" id="A0A1A2YD79"/>
<evidence type="ECO:0000313" key="2">
    <source>
        <dbReference type="EMBL" id="OBI35232.1"/>
    </source>
</evidence>
<dbReference type="Pfam" id="PF18407">
    <property type="entry name" value="GNAT_like"/>
    <property type="match status" value="1"/>
</dbReference>
<comment type="caution">
    <text evidence="2">The sequence shown here is derived from an EMBL/GenBank/DDBJ whole genome shotgun (WGS) entry which is preliminary data.</text>
</comment>
<dbReference type="GO" id="GO:0016791">
    <property type="term" value="F:phosphatase activity"/>
    <property type="evidence" value="ECO:0007669"/>
    <property type="project" value="TreeGrafter"/>
</dbReference>
<dbReference type="InterPro" id="IPR023214">
    <property type="entry name" value="HAD_sf"/>
</dbReference>
<dbReference type="Gene3D" id="3.30.300.290">
    <property type="match status" value="1"/>
</dbReference>
<keyword evidence="2" id="KW-0378">Hydrolase</keyword>
<dbReference type="InterPro" id="IPR006357">
    <property type="entry name" value="HAD-SF_hydro_IIA"/>
</dbReference>
<dbReference type="InterPro" id="IPR041065">
    <property type="entry name" value="GNAT-like"/>
</dbReference>
<dbReference type="Proteomes" id="UP000091846">
    <property type="component" value="Unassembled WGS sequence"/>
</dbReference>
<dbReference type="Pfam" id="PF13242">
    <property type="entry name" value="Hydrolase_like"/>
    <property type="match status" value="1"/>
</dbReference>
<reference evidence="2 3" key="1">
    <citation type="submission" date="2016-06" db="EMBL/GenBank/DDBJ databases">
        <authorList>
            <person name="Kjaerup R.B."/>
            <person name="Dalgaard T.S."/>
            <person name="Juul-Madsen H.R."/>
        </authorList>
    </citation>
    <scope>NUCLEOTIDE SEQUENCE [LARGE SCALE GENOMIC DNA]</scope>
    <source>
        <strain evidence="2 3">E1334</strain>
    </source>
</reference>
<dbReference type="PANTHER" id="PTHR19288">
    <property type="entry name" value="4-NITROPHENYLPHOSPHATASE-RELATED"/>
    <property type="match status" value="1"/>
</dbReference>
<dbReference type="OrthoDB" id="3400930at2"/>
<name>A0A1A2YD79_9MYCO</name>
<proteinExistence type="predicted"/>
<dbReference type="Gene3D" id="3.40.50.1000">
    <property type="entry name" value="HAD superfamily/HAD-like"/>
    <property type="match status" value="2"/>
</dbReference>
<dbReference type="Pfam" id="PF13344">
    <property type="entry name" value="Hydrolase_6"/>
    <property type="match status" value="1"/>
</dbReference>
<protein>
    <submittedName>
        <fullName evidence="2">HAD family hydrolase</fullName>
    </submittedName>
</protein>
<sequence length="349" mass="36113">MTEPNHTKTLAQQYDCLLIDLDGTMFRGRRPTEGAVQALAEVRSRAYFVTNNASRSADEVAAHLTDLGFTAVADDVATSAQSAARLLADQLPPGSPVLIVGTEALANEITAVGLRAVRSYDDDPAAVVQGLSQTIGWRELAEAALAIRAGALWVASNVDLTLPTERGLLPGNGSFVAALRAATGGEPQVAGKPAPGLLRDAAARGDFHAPLVIGDRLDTDIEGANAAELPSLMVLTGVNSARDAVYAKPAQRPTYIGRDLRSLHTDGESLAVGPQPGWRVEVADTTITVSGDGSDGGDGLSIVRAVAAAVYGAAGSDADSDADSEALRIEAADDGARAALQRWSLVRTD</sequence>
<dbReference type="InterPro" id="IPR036412">
    <property type="entry name" value="HAD-like_sf"/>
</dbReference>
<organism evidence="2 3">
    <name type="scientific">Mycobacterium colombiense</name>
    <dbReference type="NCBI Taxonomy" id="339268"/>
    <lineage>
        <taxon>Bacteria</taxon>
        <taxon>Bacillati</taxon>
        <taxon>Actinomycetota</taxon>
        <taxon>Actinomycetes</taxon>
        <taxon>Mycobacteriales</taxon>
        <taxon>Mycobacteriaceae</taxon>
        <taxon>Mycobacterium</taxon>
        <taxon>Mycobacterium avium complex (MAC)</taxon>
    </lineage>
</organism>
<dbReference type="PANTHER" id="PTHR19288:SF95">
    <property type="entry name" value="D-GLYCEROL 3-PHOSPHATE PHOSPHATASE"/>
    <property type="match status" value="1"/>
</dbReference>
<feature type="domain" description="GCN5-related N-acetyltransferase-like" evidence="1">
    <location>
        <begin position="275"/>
        <end position="345"/>
    </location>
</feature>
<dbReference type="SUPFAM" id="SSF56784">
    <property type="entry name" value="HAD-like"/>
    <property type="match status" value="1"/>
</dbReference>
<dbReference type="EMBL" id="LZKI01000190">
    <property type="protein sequence ID" value="OBI35232.1"/>
    <property type="molecule type" value="Genomic_DNA"/>
</dbReference>
<accession>A0A1A2YD79</accession>